<keyword evidence="4 5" id="KW-0057">Aromatic amino acid biosynthesis</keyword>
<comment type="subunit">
    <text evidence="5">Homodimer.</text>
</comment>
<feature type="binding site" evidence="5">
    <location>
        <begin position="107"/>
        <end position="115"/>
    </location>
    <ligand>
        <name>5-phospho-alpha-D-ribose 1-diphosphate</name>
        <dbReference type="ChEBI" id="CHEBI:58017"/>
    </ligand>
</feature>
<evidence type="ECO:0000259" key="7">
    <source>
        <dbReference type="Pfam" id="PF02885"/>
    </source>
</evidence>
<name>A0ABP3B0A1_9LIST</name>
<comment type="similarity">
    <text evidence="5">Belongs to the anthranilate phosphoribosyltransferase family.</text>
</comment>
<sequence length="339" mass="36287">MQKYMQKIYQHQDLNENEMEEVANMMMKGELTDSELAAFLIALKMKGETAEEMTGLTRAVRNIALPLPYTKNDAMDNCGTGGDHSNSFNISTTSAFVLAAGGVKMAKHGNRSVSSRSGSADVCQALGIELELQSEQLAYLLDEVGIAFLYAPQLHPSLKHVMNVRKELKTPTIFNLIGPLTNPVPLGAQLLGIYRSDLLEQTATVLSKLGRKRAIVISGGGGLDEASLVGENQLALLEAGAIKRMSFTPEDVGLKRAPKTTIRGGNASTNAAILLNVLSGEPSAYLDTVLLNAGLGFFAYGKVSSIEKGVTLARQIILSGEANAKLHELLTKQKEVLAG</sequence>
<dbReference type="Pfam" id="PF00591">
    <property type="entry name" value="Glycos_transf_3"/>
    <property type="match status" value="1"/>
</dbReference>
<feature type="binding site" evidence="5">
    <location>
        <position position="110"/>
    </location>
    <ligand>
        <name>anthranilate</name>
        <dbReference type="ChEBI" id="CHEBI:16567"/>
        <label>1</label>
    </ligand>
</feature>
<dbReference type="SUPFAM" id="SSF47648">
    <property type="entry name" value="Nucleoside phosphorylase/phosphoribosyltransferase N-terminal domain"/>
    <property type="match status" value="1"/>
</dbReference>
<dbReference type="PANTHER" id="PTHR43285">
    <property type="entry name" value="ANTHRANILATE PHOSPHORIBOSYLTRANSFERASE"/>
    <property type="match status" value="1"/>
</dbReference>
<feature type="binding site" evidence="5">
    <location>
        <position position="79"/>
    </location>
    <ligand>
        <name>5-phospho-alpha-D-ribose 1-diphosphate</name>
        <dbReference type="ChEBI" id="CHEBI:58017"/>
    </ligand>
</feature>
<dbReference type="Proteomes" id="UP000019249">
    <property type="component" value="Unassembled WGS sequence"/>
</dbReference>
<comment type="catalytic activity">
    <reaction evidence="5">
        <text>N-(5-phospho-beta-D-ribosyl)anthranilate + diphosphate = 5-phospho-alpha-D-ribose 1-diphosphate + anthranilate</text>
        <dbReference type="Rhea" id="RHEA:11768"/>
        <dbReference type="ChEBI" id="CHEBI:16567"/>
        <dbReference type="ChEBI" id="CHEBI:18277"/>
        <dbReference type="ChEBI" id="CHEBI:33019"/>
        <dbReference type="ChEBI" id="CHEBI:58017"/>
        <dbReference type="EC" id="2.4.2.18"/>
    </reaction>
</comment>
<dbReference type="Gene3D" id="3.40.1030.10">
    <property type="entry name" value="Nucleoside phosphorylase/phosphoribosyltransferase catalytic domain"/>
    <property type="match status" value="1"/>
</dbReference>
<comment type="cofactor">
    <cofactor evidence="5">
        <name>Mg(2+)</name>
        <dbReference type="ChEBI" id="CHEBI:18420"/>
    </cofactor>
    <text evidence="5">Binds 2 magnesium ions per monomer.</text>
</comment>
<comment type="function">
    <text evidence="5">Catalyzes the transfer of the phosphoribosyl group of 5-phosphorylribose-1-pyrophosphate (PRPP) to anthranilate to yield N-(5'-phosphoribosyl)-anthranilate (PRA).</text>
</comment>
<dbReference type="SUPFAM" id="SSF52418">
    <property type="entry name" value="Nucleoside phosphorylase/phosphoribosyltransferase catalytic domain"/>
    <property type="match status" value="1"/>
</dbReference>
<feature type="binding site" evidence="5">
    <location>
        <position position="87"/>
    </location>
    <ligand>
        <name>5-phospho-alpha-D-ribose 1-diphosphate</name>
        <dbReference type="ChEBI" id="CHEBI:58017"/>
    </ligand>
</feature>
<keyword evidence="1 5" id="KW-0328">Glycosyltransferase</keyword>
<reference evidence="8 9" key="1">
    <citation type="journal article" date="2014" name="Int. J. Syst. Evol. Microbiol.">
        <title>Listeria floridensis sp. nov., Listeria aquatica sp. nov., Listeria cornellensis sp. nov., Listeria riparia sp. nov. and Listeria grandensis sp. nov., from agricultural and natural environments.</title>
        <authorList>
            <person name="den Bakker H.C."/>
            <person name="Warchocki S."/>
            <person name="Wright E.M."/>
            <person name="Allred A.F."/>
            <person name="Ahlstrom C."/>
            <person name="Manuel C.S."/>
            <person name="Stasiewicz M.J."/>
            <person name="Burrell A."/>
            <person name="Roof S."/>
            <person name="Strawn L."/>
            <person name="Fortes E.D."/>
            <person name="Nightingale K.K."/>
            <person name="Kephart D."/>
            <person name="Wiedmann M."/>
        </authorList>
    </citation>
    <scope>NUCLEOTIDE SEQUENCE [LARGE SCALE GENOMIC DNA]</scope>
    <source>
        <strain evidence="8 9">FSL S10-1187</strain>
    </source>
</reference>
<evidence type="ECO:0000256" key="2">
    <source>
        <dbReference type="ARBA" id="ARBA00022679"/>
    </source>
</evidence>
<evidence type="ECO:0000256" key="1">
    <source>
        <dbReference type="ARBA" id="ARBA00022676"/>
    </source>
</evidence>
<evidence type="ECO:0000313" key="8">
    <source>
        <dbReference type="EMBL" id="EUJ32841.1"/>
    </source>
</evidence>
<dbReference type="RefSeq" id="WP_036096884.1">
    <property type="nucleotide sequence ID" value="NZ_AODF01000009.1"/>
</dbReference>
<gene>
    <name evidence="5 8" type="primary">trpD</name>
    <name evidence="8" type="ORF">MFLO_06119</name>
</gene>
<protein>
    <recommendedName>
        <fullName evidence="5">Anthranilate phosphoribosyltransferase</fullName>
        <ecNumber evidence="5">2.4.2.18</ecNumber>
    </recommendedName>
</protein>
<keyword evidence="5" id="KW-0028">Amino-acid biosynthesis</keyword>
<evidence type="ECO:0000259" key="6">
    <source>
        <dbReference type="Pfam" id="PF00591"/>
    </source>
</evidence>
<feature type="domain" description="Glycosyl transferase family 3 N-terminal" evidence="7">
    <location>
        <begin position="3"/>
        <end position="62"/>
    </location>
</feature>
<organism evidence="8 9">
    <name type="scientific">Listeria floridensis FSL S10-1187</name>
    <dbReference type="NCBI Taxonomy" id="1265817"/>
    <lineage>
        <taxon>Bacteria</taxon>
        <taxon>Bacillati</taxon>
        <taxon>Bacillota</taxon>
        <taxon>Bacilli</taxon>
        <taxon>Bacillales</taxon>
        <taxon>Listeriaceae</taxon>
        <taxon>Listeria</taxon>
    </lineage>
</organism>
<dbReference type="InterPro" id="IPR005940">
    <property type="entry name" value="Anthranilate_Pribosyl_Tfrase"/>
</dbReference>
<evidence type="ECO:0000256" key="3">
    <source>
        <dbReference type="ARBA" id="ARBA00022822"/>
    </source>
</evidence>
<dbReference type="Pfam" id="PF02885">
    <property type="entry name" value="Glycos_trans_3N"/>
    <property type="match status" value="1"/>
</dbReference>
<feature type="binding site" evidence="5">
    <location>
        <begin position="89"/>
        <end position="92"/>
    </location>
    <ligand>
        <name>5-phospho-alpha-D-ribose 1-diphosphate</name>
        <dbReference type="ChEBI" id="CHEBI:58017"/>
    </ligand>
</feature>
<feature type="binding site" evidence="5">
    <location>
        <position position="165"/>
    </location>
    <ligand>
        <name>anthranilate</name>
        <dbReference type="ChEBI" id="CHEBI:16567"/>
        <label>2</label>
    </ligand>
</feature>
<dbReference type="InterPro" id="IPR000312">
    <property type="entry name" value="Glycosyl_Trfase_fam3"/>
</dbReference>
<proteinExistence type="inferred from homology"/>
<feature type="binding site" evidence="5">
    <location>
        <position position="224"/>
    </location>
    <ligand>
        <name>Mg(2+)</name>
        <dbReference type="ChEBI" id="CHEBI:18420"/>
        <label>2</label>
    </ligand>
</feature>
<comment type="pathway">
    <text evidence="5">Amino-acid biosynthesis; L-tryptophan biosynthesis; L-tryptophan from chorismate: step 2/5.</text>
</comment>
<feature type="binding site" evidence="5">
    <location>
        <position position="91"/>
    </location>
    <ligand>
        <name>Mg(2+)</name>
        <dbReference type="ChEBI" id="CHEBI:18420"/>
        <label>1</label>
    </ligand>
</feature>
<comment type="caution">
    <text evidence="8">The sequence shown here is derived from an EMBL/GenBank/DDBJ whole genome shotgun (WGS) entry which is preliminary data.</text>
</comment>
<dbReference type="InterPro" id="IPR036320">
    <property type="entry name" value="Glycosyl_Trfase_fam3_N_dom_sf"/>
</dbReference>
<keyword evidence="5" id="KW-0460">Magnesium</keyword>
<keyword evidence="5" id="KW-0479">Metal-binding</keyword>
<dbReference type="NCBIfam" id="TIGR01245">
    <property type="entry name" value="trpD"/>
    <property type="match status" value="1"/>
</dbReference>
<evidence type="ECO:0000256" key="4">
    <source>
        <dbReference type="ARBA" id="ARBA00023141"/>
    </source>
</evidence>
<evidence type="ECO:0000256" key="5">
    <source>
        <dbReference type="HAMAP-Rule" id="MF_00211"/>
    </source>
</evidence>
<comment type="caution">
    <text evidence="5">Lacks conserved residue(s) required for the propagation of feature annotation.</text>
</comment>
<dbReference type="InterPro" id="IPR017459">
    <property type="entry name" value="Glycosyl_Trfase_fam3_N_dom"/>
</dbReference>
<feature type="binding site" evidence="5">
    <location>
        <position position="225"/>
    </location>
    <ligand>
        <name>Mg(2+)</name>
        <dbReference type="ChEBI" id="CHEBI:18420"/>
        <label>1</label>
    </ligand>
</feature>
<dbReference type="Gene3D" id="1.20.970.10">
    <property type="entry name" value="Transferase, Pyrimidine Nucleoside Phosphorylase, Chain C"/>
    <property type="match status" value="1"/>
</dbReference>
<feature type="binding site" evidence="5">
    <location>
        <begin position="82"/>
        <end position="83"/>
    </location>
    <ligand>
        <name>5-phospho-alpha-D-ribose 1-diphosphate</name>
        <dbReference type="ChEBI" id="CHEBI:58017"/>
    </ligand>
</feature>
<dbReference type="PANTHER" id="PTHR43285:SF2">
    <property type="entry name" value="ANTHRANILATE PHOSPHORIBOSYLTRANSFERASE"/>
    <property type="match status" value="1"/>
</dbReference>
<keyword evidence="9" id="KW-1185">Reference proteome</keyword>
<feature type="binding site" evidence="5">
    <location>
        <position position="225"/>
    </location>
    <ligand>
        <name>Mg(2+)</name>
        <dbReference type="ChEBI" id="CHEBI:18420"/>
        <label>2</label>
    </ligand>
</feature>
<feature type="domain" description="Glycosyl transferase family 3" evidence="6">
    <location>
        <begin position="72"/>
        <end position="322"/>
    </location>
</feature>
<accession>A0ABP3B0A1</accession>
<feature type="binding site" evidence="5">
    <location>
        <position position="119"/>
    </location>
    <ligand>
        <name>5-phospho-alpha-D-ribose 1-diphosphate</name>
        <dbReference type="ChEBI" id="CHEBI:58017"/>
    </ligand>
</feature>
<dbReference type="EC" id="2.4.2.18" evidence="5"/>
<dbReference type="EMBL" id="AODF01000009">
    <property type="protein sequence ID" value="EUJ32841.1"/>
    <property type="molecule type" value="Genomic_DNA"/>
</dbReference>
<dbReference type="GO" id="GO:0004048">
    <property type="term" value="F:anthranilate phosphoribosyltransferase activity"/>
    <property type="evidence" value="ECO:0007669"/>
    <property type="project" value="UniProtKB-EC"/>
</dbReference>
<keyword evidence="2 5" id="KW-0808">Transferase</keyword>
<dbReference type="InterPro" id="IPR035902">
    <property type="entry name" value="Nuc_phospho_transferase"/>
</dbReference>
<dbReference type="HAMAP" id="MF_00211">
    <property type="entry name" value="TrpD"/>
    <property type="match status" value="1"/>
</dbReference>
<feature type="binding site" evidence="5">
    <location>
        <position position="79"/>
    </location>
    <ligand>
        <name>anthranilate</name>
        <dbReference type="ChEBI" id="CHEBI:16567"/>
        <label>1</label>
    </ligand>
</feature>
<evidence type="ECO:0000313" key="9">
    <source>
        <dbReference type="Proteomes" id="UP000019249"/>
    </source>
</evidence>
<keyword evidence="3 5" id="KW-0822">Tryptophan biosynthesis</keyword>